<dbReference type="Proteomes" id="UP000295304">
    <property type="component" value="Unassembled WGS sequence"/>
</dbReference>
<evidence type="ECO:0000313" key="8">
    <source>
        <dbReference type="Proteomes" id="UP000295304"/>
    </source>
</evidence>
<organism evidence="7 8">
    <name type="scientific">Varunaivibrio sulfuroxidans</name>
    <dbReference type="NCBI Taxonomy" id="1773489"/>
    <lineage>
        <taxon>Bacteria</taxon>
        <taxon>Pseudomonadati</taxon>
        <taxon>Pseudomonadota</taxon>
        <taxon>Alphaproteobacteria</taxon>
        <taxon>Rhodospirillales</taxon>
        <taxon>Magnetovibrionaceae</taxon>
        <taxon>Varunaivibrio</taxon>
    </lineage>
</organism>
<keyword evidence="2" id="KW-1003">Cell membrane</keyword>
<feature type="transmembrane region" description="Helical" evidence="6">
    <location>
        <begin position="153"/>
        <end position="173"/>
    </location>
</feature>
<feature type="transmembrane region" description="Helical" evidence="6">
    <location>
        <begin position="185"/>
        <end position="203"/>
    </location>
</feature>
<feature type="transmembrane region" description="Helical" evidence="6">
    <location>
        <begin position="373"/>
        <end position="391"/>
    </location>
</feature>
<dbReference type="EMBL" id="SLZW01000003">
    <property type="protein sequence ID" value="TCS63388.1"/>
    <property type="molecule type" value="Genomic_DNA"/>
</dbReference>
<dbReference type="AlphaFoldDB" id="A0A4R3JBS4"/>
<dbReference type="PANTHER" id="PTHR42770:SF11">
    <property type="entry name" value="INNER MEMBRANE TRANSPORT PROTEIN YBAT"/>
    <property type="match status" value="1"/>
</dbReference>
<proteinExistence type="predicted"/>
<dbReference type="OrthoDB" id="9804700at2"/>
<keyword evidence="4 6" id="KW-1133">Transmembrane helix</keyword>
<gene>
    <name evidence="7" type="ORF">EDD55_1039</name>
</gene>
<dbReference type="InterPro" id="IPR050367">
    <property type="entry name" value="APC_superfamily"/>
</dbReference>
<comment type="caution">
    <text evidence="7">The sequence shown here is derived from an EMBL/GenBank/DDBJ whole genome shotgun (WGS) entry which is preliminary data.</text>
</comment>
<feature type="transmembrane region" description="Helical" evidence="6">
    <location>
        <begin position="12"/>
        <end position="34"/>
    </location>
</feature>
<accession>A0A4R3JBS4</accession>
<dbReference type="Gene3D" id="1.20.1740.10">
    <property type="entry name" value="Amino acid/polyamine transporter I"/>
    <property type="match status" value="1"/>
</dbReference>
<dbReference type="PANTHER" id="PTHR42770">
    <property type="entry name" value="AMINO ACID TRANSPORTER-RELATED"/>
    <property type="match status" value="1"/>
</dbReference>
<comment type="subcellular location">
    <subcellularLocation>
        <location evidence="1">Cell membrane</location>
        <topology evidence="1">Multi-pass membrane protein</topology>
    </subcellularLocation>
</comment>
<name>A0A4R3JBS4_9PROT</name>
<feature type="transmembrane region" description="Helical" evidence="6">
    <location>
        <begin position="224"/>
        <end position="252"/>
    </location>
</feature>
<protein>
    <submittedName>
        <fullName evidence="7">Amino acid:proton symporter (ABT family)</fullName>
    </submittedName>
</protein>
<feature type="transmembrane region" description="Helical" evidence="6">
    <location>
        <begin position="403"/>
        <end position="422"/>
    </location>
</feature>
<dbReference type="GO" id="GO:0022857">
    <property type="term" value="F:transmembrane transporter activity"/>
    <property type="evidence" value="ECO:0007669"/>
    <property type="project" value="InterPro"/>
</dbReference>
<keyword evidence="8" id="KW-1185">Reference proteome</keyword>
<dbReference type="PIRSF" id="PIRSF006060">
    <property type="entry name" value="AA_transporter"/>
    <property type="match status" value="1"/>
</dbReference>
<evidence type="ECO:0000256" key="6">
    <source>
        <dbReference type="SAM" id="Phobius"/>
    </source>
</evidence>
<dbReference type="RefSeq" id="WP_132938371.1">
    <property type="nucleotide sequence ID" value="NZ_CP119676.1"/>
</dbReference>
<reference evidence="7 8" key="1">
    <citation type="submission" date="2019-03" db="EMBL/GenBank/DDBJ databases">
        <title>Genomic Encyclopedia of Type Strains, Phase IV (KMG-IV): sequencing the most valuable type-strain genomes for metagenomic binning, comparative biology and taxonomic classification.</title>
        <authorList>
            <person name="Goeker M."/>
        </authorList>
    </citation>
    <scope>NUCLEOTIDE SEQUENCE [LARGE SCALE GENOMIC DNA]</scope>
    <source>
        <strain evidence="7 8">DSM 101688</strain>
    </source>
</reference>
<feature type="transmembrane region" description="Helical" evidence="6">
    <location>
        <begin position="91"/>
        <end position="111"/>
    </location>
</feature>
<evidence type="ECO:0000256" key="3">
    <source>
        <dbReference type="ARBA" id="ARBA00022692"/>
    </source>
</evidence>
<evidence type="ECO:0000256" key="1">
    <source>
        <dbReference type="ARBA" id="ARBA00004651"/>
    </source>
</evidence>
<evidence type="ECO:0000256" key="4">
    <source>
        <dbReference type="ARBA" id="ARBA00022989"/>
    </source>
</evidence>
<sequence length="429" mass="44986">MARKTDKIGFWSATAIGVGGMVGGGIFAVLGLSVQVTRAGAPLAFALAGGVALLSAYSYVKLSVTFPSEGGTVSYIDKAFGPGLFSGSANILLWLSYIIMLSLYAHAFGSYAAQLMPASQQVFWLHAYISLAVLTMTALNMGAVKIVGEAEDVIVVIKISILLVFVLIGALSIDPSRLAPSQWAAPLPLAAGGMLIFVAYEGFELIANTARDVRDPVRTLPRAFYAAVGFVIVLYIAVSAVAVGNLTIPQIIAARDFALAAAAQPFLGESGYMVITIAALLSTVSAINATLYGAARLSYVIAKDGELPRFLERKVWSRPVEGLLITCGATLLTANFFDIQSISTMGSTGFLLIFAIVNAAGFILAEKTGGRRWISALGGASCLAALASLIWRTATTTPSKLGILAAMIALAVGVEILYRLFVRKTNARV</sequence>
<feature type="transmembrane region" description="Helical" evidence="6">
    <location>
        <begin position="40"/>
        <end position="60"/>
    </location>
</feature>
<feature type="transmembrane region" description="Helical" evidence="6">
    <location>
        <begin position="272"/>
        <end position="294"/>
    </location>
</feature>
<keyword evidence="3 6" id="KW-0812">Transmembrane</keyword>
<feature type="transmembrane region" description="Helical" evidence="6">
    <location>
        <begin position="349"/>
        <end position="366"/>
    </location>
</feature>
<dbReference type="GO" id="GO:0005886">
    <property type="term" value="C:plasma membrane"/>
    <property type="evidence" value="ECO:0007669"/>
    <property type="project" value="UniProtKB-SubCell"/>
</dbReference>
<dbReference type="InterPro" id="IPR002293">
    <property type="entry name" value="AA/rel_permease1"/>
</dbReference>
<evidence type="ECO:0000256" key="2">
    <source>
        <dbReference type="ARBA" id="ARBA00022475"/>
    </source>
</evidence>
<evidence type="ECO:0000313" key="7">
    <source>
        <dbReference type="EMBL" id="TCS63388.1"/>
    </source>
</evidence>
<evidence type="ECO:0000256" key="5">
    <source>
        <dbReference type="ARBA" id="ARBA00023136"/>
    </source>
</evidence>
<feature type="transmembrane region" description="Helical" evidence="6">
    <location>
        <begin position="123"/>
        <end position="141"/>
    </location>
</feature>
<dbReference type="Pfam" id="PF13520">
    <property type="entry name" value="AA_permease_2"/>
    <property type="match status" value="1"/>
</dbReference>
<feature type="transmembrane region" description="Helical" evidence="6">
    <location>
        <begin position="315"/>
        <end position="337"/>
    </location>
</feature>
<keyword evidence="5 6" id="KW-0472">Membrane</keyword>